<evidence type="ECO:0000256" key="1">
    <source>
        <dbReference type="ARBA" id="ARBA00004474"/>
    </source>
</evidence>
<feature type="chain" id="PRO_5040397835" evidence="3">
    <location>
        <begin position="29"/>
        <end position="237"/>
    </location>
</feature>
<dbReference type="Pfam" id="PF04755">
    <property type="entry name" value="PAP_fibrillin"/>
    <property type="match status" value="1"/>
</dbReference>
<keyword evidence="2" id="KW-0934">Plastid</keyword>
<dbReference type="EMBL" id="CAICTM010000233">
    <property type="protein sequence ID" value="CAB9505527.1"/>
    <property type="molecule type" value="Genomic_DNA"/>
</dbReference>
<dbReference type="InterPro" id="IPR006843">
    <property type="entry name" value="PAP/fibrillin_dom"/>
</dbReference>
<name>A0A9N8HA97_9STRA</name>
<protein>
    <submittedName>
        <fullName evidence="5">Plastid-lipid-associated protein 11</fullName>
    </submittedName>
</protein>
<organism evidence="5 6">
    <name type="scientific">Seminavis robusta</name>
    <dbReference type="NCBI Taxonomy" id="568900"/>
    <lineage>
        <taxon>Eukaryota</taxon>
        <taxon>Sar</taxon>
        <taxon>Stramenopiles</taxon>
        <taxon>Ochrophyta</taxon>
        <taxon>Bacillariophyta</taxon>
        <taxon>Bacillariophyceae</taxon>
        <taxon>Bacillariophycidae</taxon>
        <taxon>Naviculales</taxon>
        <taxon>Naviculaceae</taxon>
        <taxon>Seminavis</taxon>
    </lineage>
</organism>
<evidence type="ECO:0000256" key="2">
    <source>
        <dbReference type="ARBA" id="ARBA00022640"/>
    </source>
</evidence>
<dbReference type="InterPro" id="IPR039633">
    <property type="entry name" value="PAP"/>
</dbReference>
<reference evidence="5" key="1">
    <citation type="submission" date="2020-06" db="EMBL/GenBank/DDBJ databases">
        <authorList>
            <consortium name="Plant Systems Biology data submission"/>
        </authorList>
    </citation>
    <scope>NUCLEOTIDE SEQUENCE</scope>
    <source>
        <strain evidence="5">D6</strain>
    </source>
</reference>
<feature type="domain" description="Plastid lipid-associated protein/fibrillin conserved" evidence="4">
    <location>
        <begin position="76"/>
        <end position="232"/>
    </location>
</feature>
<gene>
    <name evidence="5" type="ORF">SEMRO_234_G094460.1</name>
</gene>
<dbReference type="OrthoDB" id="423069at2759"/>
<dbReference type="GO" id="GO:0009536">
    <property type="term" value="C:plastid"/>
    <property type="evidence" value="ECO:0007669"/>
    <property type="project" value="UniProtKB-SubCell"/>
</dbReference>
<dbReference type="AlphaFoldDB" id="A0A9N8HA97"/>
<feature type="signal peptide" evidence="3">
    <location>
        <begin position="1"/>
        <end position="28"/>
    </location>
</feature>
<dbReference type="PANTHER" id="PTHR31906">
    <property type="entry name" value="PLASTID-LIPID-ASSOCIATED PROTEIN 4, CHLOROPLASTIC-RELATED"/>
    <property type="match status" value="1"/>
</dbReference>
<keyword evidence="6" id="KW-1185">Reference proteome</keyword>
<comment type="caution">
    <text evidence="5">The sequence shown here is derived from an EMBL/GenBank/DDBJ whole genome shotgun (WGS) entry which is preliminary data.</text>
</comment>
<dbReference type="Proteomes" id="UP001153069">
    <property type="component" value="Unassembled WGS sequence"/>
</dbReference>
<evidence type="ECO:0000256" key="3">
    <source>
        <dbReference type="SAM" id="SignalP"/>
    </source>
</evidence>
<keyword evidence="3" id="KW-0732">Signal</keyword>
<comment type="subcellular location">
    <subcellularLocation>
        <location evidence="1">Plastid</location>
    </subcellularLocation>
</comment>
<evidence type="ECO:0000259" key="4">
    <source>
        <dbReference type="Pfam" id="PF04755"/>
    </source>
</evidence>
<sequence length="237" mass="26498">MTKTCGSFRYSACLFLLWQCLFQHAALAFMTPGISPSPSGQDKALFMIKFPKAFESFLPSPPTQPQSNEVKDKREELKATLLDACKNSNSNKQEQRAEIETVIEQLKELCPTSPATAASPLLQKKWALVWTTEKEINFFLDVGFSNEIGQTIAGEALDNNIEFIRGGGFYVSGKLSIPDSEGPRTDFEFETAKLDLGKWGKFQFPPVGAGWFDTVYLDDTLRVDLNSRDDILICTPY</sequence>
<accession>A0A9N8HA97</accession>
<evidence type="ECO:0000313" key="5">
    <source>
        <dbReference type="EMBL" id="CAB9505527.1"/>
    </source>
</evidence>
<evidence type="ECO:0000313" key="6">
    <source>
        <dbReference type="Proteomes" id="UP001153069"/>
    </source>
</evidence>
<proteinExistence type="predicted"/>